<organism evidence="1 2">
    <name type="scientific">Neolewinella aurantiaca</name>
    <dbReference type="NCBI Taxonomy" id="2602767"/>
    <lineage>
        <taxon>Bacteria</taxon>
        <taxon>Pseudomonadati</taxon>
        <taxon>Bacteroidota</taxon>
        <taxon>Saprospiria</taxon>
        <taxon>Saprospirales</taxon>
        <taxon>Lewinellaceae</taxon>
        <taxon>Neolewinella</taxon>
    </lineage>
</organism>
<dbReference type="Proteomes" id="UP000321907">
    <property type="component" value="Unassembled WGS sequence"/>
</dbReference>
<accession>A0A5C7FJG9</accession>
<dbReference type="EMBL" id="VOXD01000010">
    <property type="protein sequence ID" value="TXF90005.1"/>
    <property type="molecule type" value="Genomic_DNA"/>
</dbReference>
<dbReference type="RefSeq" id="WP_147930325.1">
    <property type="nucleotide sequence ID" value="NZ_VOXD01000010.1"/>
</dbReference>
<protein>
    <submittedName>
        <fullName evidence="1">Uncharacterized protein</fullName>
    </submittedName>
</protein>
<comment type="caution">
    <text evidence="1">The sequence shown here is derived from an EMBL/GenBank/DDBJ whole genome shotgun (WGS) entry which is preliminary data.</text>
</comment>
<reference evidence="1 2" key="1">
    <citation type="submission" date="2019-08" db="EMBL/GenBank/DDBJ databases">
        <title>Lewinella sp. strain SSH13 Genome sequencing and assembly.</title>
        <authorList>
            <person name="Kim I."/>
        </authorList>
    </citation>
    <scope>NUCLEOTIDE SEQUENCE [LARGE SCALE GENOMIC DNA]</scope>
    <source>
        <strain evidence="1 2">SSH13</strain>
    </source>
</reference>
<sequence>MIQEATIERILARLESGTDDFNVEIQDFAEAQPNLAAYLTNEDSETLNEDERTLLLFGAIVIYQSVMDERIVRDVISEEIIGQLEEDNYALMPAKGAFRDRLTPFFEESEEEELLAFAEDLIVAEADEDGITKEAREPMFIALKTVIDCLLI</sequence>
<dbReference type="AlphaFoldDB" id="A0A5C7FJG9"/>
<proteinExistence type="predicted"/>
<evidence type="ECO:0000313" key="1">
    <source>
        <dbReference type="EMBL" id="TXF90005.1"/>
    </source>
</evidence>
<dbReference type="OrthoDB" id="1493269at2"/>
<keyword evidence="2" id="KW-1185">Reference proteome</keyword>
<name>A0A5C7FJG9_9BACT</name>
<gene>
    <name evidence="1" type="ORF">FUA23_08620</name>
</gene>
<evidence type="ECO:0000313" key="2">
    <source>
        <dbReference type="Proteomes" id="UP000321907"/>
    </source>
</evidence>